<evidence type="ECO:0000256" key="11">
    <source>
        <dbReference type="SAM" id="MobiDB-lite"/>
    </source>
</evidence>
<keyword evidence="5 12" id="KW-0812">Transmembrane</keyword>
<dbReference type="PANTHER" id="PTHR14269">
    <property type="entry name" value="CDP-DIACYLGLYCEROL--GLYCEROL-3-PHOSPHATE 3-PHOSPHATIDYLTRANSFERASE-RELATED"/>
    <property type="match status" value="1"/>
</dbReference>
<feature type="transmembrane region" description="Helical" evidence="12">
    <location>
        <begin position="185"/>
        <end position="211"/>
    </location>
</feature>
<dbReference type="NCBIfam" id="TIGR00560">
    <property type="entry name" value="pgsA"/>
    <property type="match status" value="1"/>
</dbReference>
<dbReference type="EMBL" id="CABN01000136">
    <property type="protein sequence ID" value="CBI00433.1"/>
    <property type="molecule type" value="Genomic_DNA"/>
</dbReference>
<dbReference type="InterPro" id="IPR048254">
    <property type="entry name" value="CDP_ALCOHOL_P_TRANSF_CS"/>
</dbReference>
<reference evidence="13" key="1">
    <citation type="submission" date="2009-10" db="EMBL/GenBank/DDBJ databases">
        <title>Diversity of trophic interactions inside an arsenic-rich microbial ecosystem.</title>
        <authorList>
            <person name="Bertin P.N."/>
            <person name="Heinrich-Salmeron A."/>
            <person name="Pelletier E."/>
            <person name="Goulhen-Chollet F."/>
            <person name="Arsene-Ploetze F."/>
            <person name="Gallien S."/>
            <person name="Calteau A."/>
            <person name="Vallenet D."/>
            <person name="Casiot C."/>
            <person name="Chane-Woon-Ming B."/>
            <person name="Giloteaux L."/>
            <person name="Barakat M."/>
            <person name="Bonnefoy V."/>
            <person name="Bruneel O."/>
            <person name="Chandler M."/>
            <person name="Cleiss J."/>
            <person name="Duran R."/>
            <person name="Elbaz-Poulichet F."/>
            <person name="Fonknechten N."/>
            <person name="Lauga B."/>
            <person name="Mornico D."/>
            <person name="Ortet P."/>
            <person name="Schaeffer C."/>
            <person name="Siguier P."/>
            <person name="Alexander Thil Smith A."/>
            <person name="Van Dorsselaer A."/>
            <person name="Weissenbach J."/>
            <person name="Medigue C."/>
            <person name="Le Paslier D."/>
        </authorList>
    </citation>
    <scope>NUCLEOTIDE SEQUENCE</scope>
</reference>
<evidence type="ECO:0000256" key="4">
    <source>
        <dbReference type="ARBA" id="ARBA00022679"/>
    </source>
</evidence>
<dbReference type="InterPro" id="IPR043130">
    <property type="entry name" value="CDP-OH_PTrfase_TM_dom"/>
</dbReference>
<dbReference type="EC" id="2.7.8.5" evidence="13"/>
<keyword evidence="4 13" id="KW-0808">Transferase</keyword>
<dbReference type="GO" id="GO:0046474">
    <property type="term" value="P:glycerophospholipid biosynthetic process"/>
    <property type="evidence" value="ECO:0007669"/>
    <property type="project" value="TreeGrafter"/>
</dbReference>
<dbReference type="GO" id="GO:0016020">
    <property type="term" value="C:membrane"/>
    <property type="evidence" value="ECO:0007669"/>
    <property type="project" value="UniProtKB-SubCell"/>
</dbReference>
<sequence length="239" mass="26558">MAFLLQNAREPHKNRDIREQDRPLNLPNSITMSRIFMIPLLLWLLSGHFPWHSSWGLQEILASILFVLASVTDGVDGYLARSRGQVTTMGILLDPLADKIMVTSAFVALVAYNPDVVKVWIAVIIIGREFLISGLRSIAASEGFTIQASDLGKLKTVIQIVAVTSAILAHRWAEWHFGGLILPIHWVAVAAIYMAATVSTISAVDYFLGFWKKIDRAANMRRATSILVRKRGRTAHTAE</sequence>
<keyword evidence="10" id="KW-1208">Phospholipid metabolism</keyword>
<dbReference type="InterPro" id="IPR004570">
    <property type="entry name" value="Phosphatidylglycerol_P_synth"/>
</dbReference>
<evidence type="ECO:0000256" key="12">
    <source>
        <dbReference type="SAM" id="Phobius"/>
    </source>
</evidence>
<evidence type="ECO:0000256" key="9">
    <source>
        <dbReference type="ARBA" id="ARBA00023209"/>
    </source>
</evidence>
<gene>
    <name evidence="13" type="ORF">CARN3_0023</name>
</gene>
<evidence type="ECO:0000256" key="8">
    <source>
        <dbReference type="ARBA" id="ARBA00023136"/>
    </source>
</evidence>
<feature type="compositionally biased region" description="Basic and acidic residues" evidence="11">
    <location>
        <begin position="9"/>
        <end position="20"/>
    </location>
</feature>
<evidence type="ECO:0000313" key="13">
    <source>
        <dbReference type="EMBL" id="CBI00433.1"/>
    </source>
</evidence>
<keyword evidence="6 12" id="KW-1133">Transmembrane helix</keyword>
<comment type="caution">
    <text evidence="13">The sequence shown here is derived from an EMBL/GenBank/DDBJ whole genome shotgun (WGS) entry which is preliminary data.</text>
</comment>
<proteinExistence type="inferred from homology"/>
<keyword evidence="7" id="KW-0443">Lipid metabolism</keyword>
<dbReference type="InterPro" id="IPR000462">
    <property type="entry name" value="CDP-OH_P_trans"/>
</dbReference>
<name>E6PZS4_9ZZZZ</name>
<dbReference type="InterPro" id="IPR050324">
    <property type="entry name" value="CDP-alcohol_PTase-I"/>
</dbReference>
<comment type="similarity">
    <text evidence="2">Belongs to the CDP-alcohol phosphatidyltransferase class-I family.</text>
</comment>
<dbReference type="GO" id="GO:0008444">
    <property type="term" value="F:CDP-diacylglycerol-glycerol-3-phosphate 3-phosphatidyltransferase activity"/>
    <property type="evidence" value="ECO:0007669"/>
    <property type="project" value="UniProtKB-EC"/>
</dbReference>
<evidence type="ECO:0000256" key="2">
    <source>
        <dbReference type="ARBA" id="ARBA00010441"/>
    </source>
</evidence>
<keyword evidence="3" id="KW-0444">Lipid biosynthesis</keyword>
<keyword evidence="9" id="KW-0594">Phospholipid biosynthesis</keyword>
<feature type="region of interest" description="Disordered" evidence="11">
    <location>
        <begin position="1"/>
        <end position="20"/>
    </location>
</feature>
<evidence type="ECO:0000256" key="3">
    <source>
        <dbReference type="ARBA" id="ARBA00022516"/>
    </source>
</evidence>
<dbReference type="Pfam" id="PF01066">
    <property type="entry name" value="CDP-OH_P_transf"/>
    <property type="match status" value="1"/>
</dbReference>
<dbReference type="PIRSF" id="PIRSF000847">
    <property type="entry name" value="Phos_ph_gly_syn"/>
    <property type="match status" value="1"/>
</dbReference>
<evidence type="ECO:0000256" key="1">
    <source>
        <dbReference type="ARBA" id="ARBA00004141"/>
    </source>
</evidence>
<accession>E6PZS4</accession>
<keyword evidence="8 12" id="KW-0472">Membrane</keyword>
<comment type="subcellular location">
    <subcellularLocation>
        <location evidence="1">Membrane</location>
        <topology evidence="1">Multi-pass membrane protein</topology>
    </subcellularLocation>
</comment>
<evidence type="ECO:0000256" key="5">
    <source>
        <dbReference type="ARBA" id="ARBA00022692"/>
    </source>
</evidence>
<protein>
    <submittedName>
        <fullName evidence="13">CDP-diacylglycerol--glycerol-3-phosphate 3-phosphatidyltransferase</fullName>
        <ecNumber evidence="13">2.7.8.5</ecNumber>
    </submittedName>
</protein>
<dbReference type="AlphaFoldDB" id="E6PZS4"/>
<dbReference type="Gene3D" id="1.20.120.1760">
    <property type="match status" value="1"/>
</dbReference>
<organism evidence="13">
    <name type="scientific">mine drainage metagenome</name>
    <dbReference type="NCBI Taxonomy" id="410659"/>
    <lineage>
        <taxon>unclassified sequences</taxon>
        <taxon>metagenomes</taxon>
        <taxon>ecological metagenomes</taxon>
    </lineage>
</organism>
<dbReference type="PROSITE" id="PS00379">
    <property type="entry name" value="CDP_ALCOHOL_P_TRANSF"/>
    <property type="match status" value="1"/>
</dbReference>
<dbReference type="PANTHER" id="PTHR14269:SF62">
    <property type="entry name" value="CDP-DIACYLGLYCEROL--GLYCEROL-3-PHOSPHATE 3-PHOSPHATIDYLTRANSFERASE 1, CHLOROPLASTIC"/>
    <property type="match status" value="1"/>
</dbReference>
<evidence type="ECO:0000256" key="6">
    <source>
        <dbReference type="ARBA" id="ARBA00022989"/>
    </source>
</evidence>
<evidence type="ECO:0000256" key="7">
    <source>
        <dbReference type="ARBA" id="ARBA00023098"/>
    </source>
</evidence>
<evidence type="ECO:0000256" key="10">
    <source>
        <dbReference type="ARBA" id="ARBA00023264"/>
    </source>
</evidence>